<keyword evidence="6" id="KW-1185">Reference proteome</keyword>
<dbReference type="AlphaFoldDB" id="A0A7W9GUS0"/>
<evidence type="ECO:0000256" key="1">
    <source>
        <dbReference type="ARBA" id="ARBA00022729"/>
    </source>
</evidence>
<dbReference type="GO" id="GO:1904680">
    <property type="term" value="F:peptide transmembrane transporter activity"/>
    <property type="evidence" value="ECO:0007669"/>
    <property type="project" value="TreeGrafter"/>
</dbReference>
<dbReference type="GO" id="GO:0042597">
    <property type="term" value="C:periplasmic space"/>
    <property type="evidence" value="ECO:0007669"/>
    <property type="project" value="UniProtKB-ARBA"/>
</dbReference>
<reference evidence="5 6" key="1">
    <citation type="submission" date="2020-08" db="EMBL/GenBank/DDBJ databases">
        <title>Sequencing the genomes of 1000 actinobacteria strains.</title>
        <authorList>
            <person name="Klenk H.-P."/>
        </authorList>
    </citation>
    <scope>NUCLEOTIDE SEQUENCE [LARGE SCALE GENOMIC DNA]</scope>
    <source>
        <strain evidence="5 6">DSM 102122</strain>
    </source>
</reference>
<dbReference type="InterPro" id="IPR030678">
    <property type="entry name" value="Peptide/Ni-bd"/>
</dbReference>
<dbReference type="PANTHER" id="PTHR30290:SF38">
    <property type="entry name" value="D,D-DIPEPTIDE-BINDING PERIPLASMIC PROTEIN DDPA-RELATED"/>
    <property type="match status" value="1"/>
</dbReference>
<dbReference type="RefSeq" id="WP_184825876.1">
    <property type="nucleotide sequence ID" value="NZ_JACHMM010000001.1"/>
</dbReference>
<dbReference type="PIRSF" id="PIRSF002741">
    <property type="entry name" value="MppA"/>
    <property type="match status" value="1"/>
</dbReference>
<proteinExistence type="predicted"/>
<evidence type="ECO:0000256" key="3">
    <source>
        <dbReference type="SAM" id="SignalP"/>
    </source>
</evidence>
<keyword evidence="1 3" id="KW-0732">Signal</keyword>
<dbReference type="GO" id="GO:0043190">
    <property type="term" value="C:ATP-binding cassette (ABC) transporter complex"/>
    <property type="evidence" value="ECO:0007669"/>
    <property type="project" value="InterPro"/>
</dbReference>
<evidence type="ECO:0000313" key="6">
    <source>
        <dbReference type="Proteomes" id="UP000542813"/>
    </source>
</evidence>
<name>A0A7W9GUS0_9ACTN</name>
<feature type="compositionally biased region" description="Low complexity" evidence="2">
    <location>
        <begin position="51"/>
        <end position="62"/>
    </location>
</feature>
<sequence length="544" mass="57716">MRTTVHRALAVVACAALLAACSGGGEEAPASGGNDTPTQSQGDDLPRGFVGADDAGGAAAGDPQPGGTLTYTLNVEADSLDPAGEFGAGSAGGSELTALYDLLVRYDYEAGEYVPQLAESLEPNADFSEWTVTLRDGVTFTDGTPLDADAVKFSVERYLATSGGWSSLLGDALASVNAADPSTVVFTLTRPWADFPFMLAQAPGNIVSPTAVAQYGDEFLRNPVGAGPFVLDHWAPGEELVLTPNPDYWGGKPYLDQLRFTSAQTPQALADLMTSGGTDVTQIRDPHVIRTLLGDDYGGFVDITNTGNILYINSAAGHPGEDVRVRQAIAAAIDPEAINQRAYDGEGLVGSEVFQDGSRWANDVGGPAYDPDEAKRLLEEAKADGYDGAIEVTTGPTEPEAALTIQAMLNAVGFTAEVAQVRTGQDLISKVLVDRDFDVSVYGASATDDPGDVFTRYYDRIGREGNFLGYSNPEMTQTLLDFAATGDEAEKKELAAQLQEIWNETMPFLPIAAAPVFLTWQDTVHGVQPSTQFQLLFDKAWIEQ</sequence>
<dbReference type="PANTHER" id="PTHR30290">
    <property type="entry name" value="PERIPLASMIC BINDING COMPONENT OF ABC TRANSPORTER"/>
    <property type="match status" value="1"/>
</dbReference>
<evidence type="ECO:0000256" key="2">
    <source>
        <dbReference type="SAM" id="MobiDB-lite"/>
    </source>
</evidence>
<dbReference type="GO" id="GO:0015833">
    <property type="term" value="P:peptide transport"/>
    <property type="evidence" value="ECO:0007669"/>
    <property type="project" value="TreeGrafter"/>
</dbReference>
<evidence type="ECO:0000259" key="4">
    <source>
        <dbReference type="Pfam" id="PF00496"/>
    </source>
</evidence>
<dbReference type="EMBL" id="JACHMM010000001">
    <property type="protein sequence ID" value="MBB5790081.1"/>
    <property type="molecule type" value="Genomic_DNA"/>
</dbReference>
<dbReference type="PROSITE" id="PS51257">
    <property type="entry name" value="PROKAR_LIPOPROTEIN"/>
    <property type="match status" value="1"/>
</dbReference>
<dbReference type="Gene3D" id="3.40.190.10">
    <property type="entry name" value="Periplasmic binding protein-like II"/>
    <property type="match status" value="1"/>
</dbReference>
<dbReference type="Proteomes" id="UP000542813">
    <property type="component" value="Unassembled WGS sequence"/>
</dbReference>
<feature type="chain" id="PRO_5039564476" evidence="3">
    <location>
        <begin position="25"/>
        <end position="544"/>
    </location>
</feature>
<evidence type="ECO:0000313" key="5">
    <source>
        <dbReference type="EMBL" id="MBB5790081.1"/>
    </source>
</evidence>
<accession>A0A7W9GUS0</accession>
<feature type="domain" description="Solute-binding protein family 5" evidence="4">
    <location>
        <begin position="112"/>
        <end position="458"/>
    </location>
</feature>
<comment type="caution">
    <text evidence="5">The sequence shown here is derived from an EMBL/GenBank/DDBJ whole genome shotgun (WGS) entry which is preliminary data.</text>
</comment>
<dbReference type="InterPro" id="IPR039424">
    <property type="entry name" value="SBP_5"/>
</dbReference>
<dbReference type="Pfam" id="PF00496">
    <property type="entry name" value="SBP_bac_5"/>
    <property type="match status" value="1"/>
</dbReference>
<feature type="region of interest" description="Disordered" evidence="2">
    <location>
        <begin position="25"/>
        <end position="67"/>
    </location>
</feature>
<protein>
    <submittedName>
        <fullName evidence="5">Peptide/nickel transport system substrate-binding protein</fullName>
    </submittedName>
</protein>
<dbReference type="InterPro" id="IPR000914">
    <property type="entry name" value="SBP_5_dom"/>
</dbReference>
<dbReference type="Gene3D" id="3.10.105.10">
    <property type="entry name" value="Dipeptide-binding Protein, Domain 3"/>
    <property type="match status" value="1"/>
</dbReference>
<organism evidence="5 6">
    <name type="scientific">Jiangella mangrovi</name>
    <dbReference type="NCBI Taxonomy" id="1524084"/>
    <lineage>
        <taxon>Bacteria</taxon>
        <taxon>Bacillati</taxon>
        <taxon>Actinomycetota</taxon>
        <taxon>Actinomycetes</taxon>
        <taxon>Jiangellales</taxon>
        <taxon>Jiangellaceae</taxon>
        <taxon>Jiangella</taxon>
    </lineage>
</organism>
<dbReference type="CDD" id="cd00995">
    <property type="entry name" value="PBP2_NikA_DppA_OppA_like"/>
    <property type="match status" value="1"/>
</dbReference>
<feature type="signal peptide" evidence="3">
    <location>
        <begin position="1"/>
        <end position="24"/>
    </location>
</feature>
<dbReference type="SUPFAM" id="SSF53850">
    <property type="entry name" value="Periplasmic binding protein-like II"/>
    <property type="match status" value="1"/>
</dbReference>
<gene>
    <name evidence="5" type="ORF">HD601_004656</name>
</gene>